<name>A0A4Z0GSA0_9BACL</name>
<comment type="subcellular location">
    <subcellularLocation>
        <location evidence="1">Cell surface</location>
    </subcellularLocation>
</comment>
<sequence length="153" mass="16856">MVHNNKGVTLVELLAVLALATICFVLIFSIWLSGQKSADHTMTENDLQSDANLVQKRLTDAFYDKNQKPFTLSNINGQVAIQYVGSSQEETISSDQFVYSGTPTSIVVNQQSNILTIDYDIQPKKSAGNSDLSFQLKTTLNYPWNDDGSGTSQ</sequence>
<dbReference type="OrthoDB" id="2594125at2"/>
<dbReference type="EMBL" id="SRJD01000003">
    <property type="protein sequence ID" value="TGA99525.1"/>
    <property type="molecule type" value="Genomic_DNA"/>
</dbReference>
<keyword evidence="3" id="KW-0472">Membrane</keyword>
<evidence type="ECO:0000256" key="1">
    <source>
        <dbReference type="ARBA" id="ARBA00004241"/>
    </source>
</evidence>
<dbReference type="GO" id="GO:0009986">
    <property type="term" value="C:cell surface"/>
    <property type="evidence" value="ECO:0007669"/>
    <property type="project" value="UniProtKB-SubCell"/>
</dbReference>
<gene>
    <name evidence="4" type="ORF">E4665_04160</name>
</gene>
<dbReference type="InterPro" id="IPR012902">
    <property type="entry name" value="N_methyl_site"/>
</dbReference>
<keyword evidence="2" id="KW-0178">Competence</keyword>
<evidence type="ECO:0000313" key="5">
    <source>
        <dbReference type="Proteomes" id="UP000298347"/>
    </source>
</evidence>
<evidence type="ECO:0000313" key="4">
    <source>
        <dbReference type="EMBL" id="TGA99525.1"/>
    </source>
</evidence>
<reference evidence="4 5" key="1">
    <citation type="journal article" date="2015" name="Int. J. Syst. Evol. Microbiol.">
        <title>Sporolactobacillus shoreae sp. nov. and Sporolactobacillus spathodeae sp. nov., two spore-forming lactic acid bacteria isolated from tree barks in Thailand.</title>
        <authorList>
            <person name="Thamacharoensuk T."/>
            <person name="Kitahara M."/>
            <person name="Ohkuma M."/>
            <person name="Thongchul N."/>
            <person name="Tanasupawat S."/>
        </authorList>
    </citation>
    <scope>NUCLEOTIDE SEQUENCE [LARGE SCALE GENOMIC DNA]</scope>
    <source>
        <strain evidence="4 5">BK92</strain>
    </source>
</reference>
<dbReference type="GO" id="GO:0030420">
    <property type="term" value="P:establishment of competence for transformation"/>
    <property type="evidence" value="ECO:0007669"/>
    <property type="project" value="UniProtKB-KW"/>
</dbReference>
<dbReference type="AlphaFoldDB" id="A0A4Z0GSA0"/>
<keyword evidence="5" id="KW-1185">Reference proteome</keyword>
<protein>
    <submittedName>
        <fullName evidence="4">Prepilin-type N-terminal cleavage/methylation domain-containing protein</fullName>
    </submittedName>
</protein>
<dbReference type="Proteomes" id="UP000298347">
    <property type="component" value="Unassembled WGS sequence"/>
</dbReference>
<keyword evidence="3" id="KW-0812">Transmembrane</keyword>
<evidence type="ECO:0000256" key="2">
    <source>
        <dbReference type="ARBA" id="ARBA00023287"/>
    </source>
</evidence>
<proteinExistence type="predicted"/>
<dbReference type="NCBIfam" id="TIGR02532">
    <property type="entry name" value="IV_pilin_GFxxxE"/>
    <property type="match status" value="1"/>
</dbReference>
<dbReference type="Pfam" id="PF07963">
    <property type="entry name" value="N_methyl"/>
    <property type="match status" value="1"/>
</dbReference>
<organism evidence="4 5">
    <name type="scientific">Sporolactobacillus shoreae</name>
    <dbReference type="NCBI Taxonomy" id="1465501"/>
    <lineage>
        <taxon>Bacteria</taxon>
        <taxon>Bacillati</taxon>
        <taxon>Bacillota</taxon>
        <taxon>Bacilli</taxon>
        <taxon>Bacillales</taxon>
        <taxon>Sporolactobacillaceae</taxon>
        <taxon>Sporolactobacillus</taxon>
    </lineage>
</organism>
<comment type="caution">
    <text evidence="4">The sequence shown here is derived from an EMBL/GenBank/DDBJ whole genome shotgun (WGS) entry which is preliminary data.</text>
</comment>
<keyword evidence="3" id="KW-1133">Transmembrane helix</keyword>
<accession>A0A4Z0GSA0</accession>
<feature type="transmembrane region" description="Helical" evidence="3">
    <location>
        <begin position="13"/>
        <end position="32"/>
    </location>
</feature>
<evidence type="ECO:0000256" key="3">
    <source>
        <dbReference type="SAM" id="Phobius"/>
    </source>
</evidence>